<dbReference type="OrthoDB" id="409644at2759"/>
<feature type="repeat" description="ARM" evidence="2">
    <location>
        <begin position="130"/>
        <end position="172"/>
    </location>
</feature>
<evidence type="ECO:0000313" key="5">
    <source>
        <dbReference type="Proteomes" id="UP000594638"/>
    </source>
</evidence>
<dbReference type="SMART" id="SM00185">
    <property type="entry name" value="ARM"/>
    <property type="match status" value="4"/>
</dbReference>
<dbReference type="InterPro" id="IPR000225">
    <property type="entry name" value="Armadillo"/>
</dbReference>
<dbReference type="PROSITE" id="PS50176">
    <property type="entry name" value="ARM_REPEAT"/>
    <property type="match status" value="1"/>
</dbReference>
<reference evidence="4 5" key="1">
    <citation type="submission" date="2019-12" db="EMBL/GenBank/DDBJ databases">
        <authorList>
            <person name="Alioto T."/>
            <person name="Alioto T."/>
            <person name="Gomez Garrido J."/>
        </authorList>
    </citation>
    <scope>NUCLEOTIDE SEQUENCE [LARGE SCALE GENOMIC DNA]</scope>
</reference>
<keyword evidence="5" id="KW-1185">Reference proteome</keyword>
<dbReference type="EMBL" id="CACTIH010000155">
    <property type="protein sequence ID" value="CAA2955571.1"/>
    <property type="molecule type" value="Genomic_DNA"/>
</dbReference>
<dbReference type="SUPFAM" id="SSF48371">
    <property type="entry name" value="ARM repeat"/>
    <property type="match status" value="1"/>
</dbReference>
<feature type="signal peptide" evidence="3">
    <location>
        <begin position="1"/>
        <end position="18"/>
    </location>
</feature>
<dbReference type="Gene3D" id="1.25.10.10">
    <property type="entry name" value="Leucine-rich Repeat Variant"/>
    <property type="match status" value="1"/>
</dbReference>
<proteinExistence type="predicted"/>
<evidence type="ECO:0000256" key="3">
    <source>
        <dbReference type="SAM" id="SignalP"/>
    </source>
</evidence>
<dbReference type="AlphaFoldDB" id="A0A8S0PQ78"/>
<keyword evidence="3" id="KW-0732">Signal</keyword>
<dbReference type="PANTHER" id="PTHR46241:SF1">
    <property type="entry name" value="OUTER DYNEIN ARM-DOCKING COMPLEX SUBUNIT 2"/>
    <property type="match status" value="1"/>
</dbReference>
<evidence type="ECO:0000256" key="1">
    <source>
        <dbReference type="ARBA" id="ARBA00022737"/>
    </source>
</evidence>
<dbReference type="InterPro" id="IPR011989">
    <property type="entry name" value="ARM-like"/>
</dbReference>
<comment type="caution">
    <text evidence="4">The sequence shown here is derived from an EMBL/GenBank/DDBJ whole genome shotgun (WGS) entry which is preliminary data.</text>
</comment>
<dbReference type="Gramene" id="OE9A028771T3">
    <property type="protein sequence ID" value="OE9A028771C3"/>
    <property type="gene ID" value="OE9A028771"/>
</dbReference>
<accession>A0A8S0PQ78</accession>
<evidence type="ECO:0000256" key="2">
    <source>
        <dbReference type="PROSITE-ProRule" id="PRU00259"/>
    </source>
</evidence>
<organism evidence="4 5">
    <name type="scientific">Olea europaea subsp. europaea</name>
    <dbReference type="NCBI Taxonomy" id="158383"/>
    <lineage>
        <taxon>Eukaryota</taxon>
        <taxon>Viridiplantae</taxon>
        <taxon>Streptophyta</taxon>
        <taxon>Embryophyta</taxon>
        <taxon>Tracheophyta</taxon>
        <taxon>Spermatophyta</taxon>
        <taxon>Magnoliopsida</taxon>
        <taxon>eudicotyledons</taxon>
        <taxon>Gunneridae</taxon>
        <taxon>Pentapetalae</taxon>
        <taxon>asterids</taxon>
        <taxon>lamiids</taxon>
        <taxon>Lamiales</taxon>
        <taxon>Oleaceae</taxon>
        <taxon>Oleeae</taxon>
        <taxon>Olea</taxon>
    </lineage>
</organism>
<evidence type="ECO:0000313" key="4">
    <source>
        <dbReference type="EMBL" id="CAA2955571.1"/>
    </source>
</evidence>
<feature type="chain" id="PRO_5035873237" evidence="3">
    <location>
        <begin position="19"/>
        <end position="381"/>
    </location>
</feature>
<name>A0A8S0PQ78_OLEEU</name>
<sequence>MTSNFCRLFLILWQVSFPQSILKKILYHLMENTEQKQAENINWDEAFHLYASVIAHENDALRVKVTFKLARMCNHVPENILSRTVPILVELLESPSRNPSPPVQEASAYCLKCIACIGEGQLAILIGQSGAIPILLRLLQNSDGSFQKGLLKCLRNAVTFGEPNRLIVASNGGTEIVLKMLDSCSDDSMLILLEILSALALKREVRKLILNSGGVWFLVESARLGSLISRSRAAQAIGLLGLIKRARRELVNAGAIPVLMELINDGDMSMKLVAGNALGVILTDADNIWPIAESGVVPLYTELLGSSDPIGREIAGDVLYTLATVGENAFAIVKHLSGIFTGDNDEAKSVAVDILRHLLNCHKHFLPFLSRSPFWQALVIR</sequence>
<gene>
    <name evidence="4" type="ORF">OLEA9_A028771</name>
</gene>
<dbReference type="Proteomes" id="UP000594638">
    <property type="component" value="Unassembled WGS sequence"/>
</dbReference>
<keyword evidence="1" id="KW-0677">Repeat</keyword>
<dbReference type="PANTHER" id="PTHR46241">
    <property type="entry name" value="ARMADILLO REPEAT-CONTAINING PROTEIN 4 ARMC4"/>
    <property type="match status" value="1"/>
</dbReference>
<dbReference type="InterPro" id="IPR016024">
    <property type="entry name" value="ARM-type_fold"/>
</dbReference>
<protein>
    <submittedName>
        <fullName evidence="4">Armadillo repeat-containing 4</fullName>
    </submittedName>
</protein>